<dbReference type="EMBL" id="MT141254">
    <property type="protein sequence ID" value="QJA57099.1"/>
    <property type="molecule type" value="Genomic_DNA"/>
</dbReference>
<dbReference type="InterPro" id="IPR022025">
    <property type="entry name" value="Amidoligase_2"/>
</dbReference>
<accession>A0A6M3II08</accession>
<gene>
    <name evidence="1" type="ORF">MM415B01715_0011</name>
</gene>
<keyword evidence="1" id="KW-0436">Ligase</keyword>
<dbReference type="GO" id="GO:0016874">
    <property type="term" value="F:ligase activity"/>
    <property type="evidence" value="ECO:0007669"/>
    <property type="project" value="UniProtKB-KW"/>
</dbReference>
<organism evidence="1">
    <name type="scientific">viral metagenome</name>
    <dbReference type="NCBI Taxonomy" id="1070528"/>
    <lineage>
        <taxon>unclassified sequences</taxon>
        <taxon>metagenomes</taxon>
        <taxon>organismal metagenomes</taxon>
    </lineage>
</organism>
<sequence>MPLGTWETTTASSTSSTAWTLGSSVNFSWVYVEIAEPPAVAPKTLTVKVGNIRKMGNGDIQWASQVTLDTSMFKTFQDVLVSIMDAKHDIWESWKFVEVPRLATSQHLYGTLCKCSYCGKIAPLGRCGNYGDIQKIYCQACAPELARCFVCQDGVYKKDASQDSLGQWLCPNCAPGWRQCNCRRWTDEPEGVLCVACRPRKVARTGDSEPIDRGMYQHMDYIHDYAHKPAPHFHVVKGEDGTLVFGVELETDGFPSQSLLGRAMGELHKLDPDEDLFYGKRDGSIHSGVEIVTHPCTLKFHQTKFPWAQIRKIVLKNKGRSHETKTCGMHVHFNVSFMGANAQERDLNTLKLLHFVEKFWSKLLRFSRRNPDEVHRWARRYYDDFTPVPENLAKVEDAKMLRARHMTVNLVPDKTIEIRIFKGSLNPITILGTIEFLDYLLHLLKASNATVIQQMTWKSFVDGVDKTAYPNLVEYLERRRLNVPRDL</sequence>
<reference evidence="1" key="1">
    <citation type="submission" date="2020-03" db="EMBL/GenBank/DDBJ databases">
        <title>The deep terrestrial virosphere.</title>
        <authorList>
            <person name="Holmfeldt K."/>
            <person name="Nilsson E."/>
            <person name="Simone D."/>
            <person name="Lopez-Fernandez M."/>
            <person name="Wu X."/>
            <person name="de Brujin I."/>
            <person name="Lundin D."/>
            <person name="Andersson A."/>
            <person name="Bertilsson S."/>
            <person name="Dopson M."/>
        </authorList>
    </citation>
    <scope>NUCLEOTIDE SEQUENCE</scope>
    <source>
        <strain evidence="1">MM415B01715</strain>
    </source>
</reference>
<dbReference type="Pfam" id="PF12224">
    <property type="entry name" value="Amidoligase_2"/>
    <property type="match status" value="1"/>
</dbReference>
<proteinExistence type="predicted"/>
<dbReference type="AlphaFoldDB" id="A0A6M3II08"/>
<protein>
    <submittedName>
        <fullName evidence="1">Putative amidoligase enzyme</fullName>
    </submittedName>
</protein>
<evidence type="ECO:0000313" key="1">
    <source>
        <dbReference type="EMBL" id="QJA57099.1"/>
    </source>
</evidence>
<name>A0A6M3II08_9ZZZZ</name>